<protein>
    <submittedName>
        <fullName evidence="2">Uncharacterized protein</fullName>
    </submittedName>
</protein>
<comment type="caution">
    <text evidence="2">The sequence shown here is derived from an EMBL/GenBank/DDBJ whole genome shotgun (WGS) entry which is preliminary data.</text>
</comment>
<keyword evidence="1" id="KW-0812">Transmembrane</keyword>
<feature type="transmembrane region" description="Helical" evidence="1">
    <location>
        <begin position="25"/>
        <end position="42"/>
    </location>
</feature>
<reference evidence="2 3" key="1">
    <citation type="journal article" date="2013" name="Genome Announc.">
        <title>Draft Genome Sequence of Sphingobium ummariense Strain RL-3, a Hexachlorocyclohexane-Degrading Bacterium.</title>
        <authorList>
            <person name="Kohli P."/>
            <person name="Dua A."/>
            <person name="Sangwan N."/>
            <person name="Oldach P."/>
            <person name="Khurana J.P."/>
            <person name="Lal R."/>
        </authorList>
    </citation>
    <scope>NUCLEOTIDE SEQUENCE [LARGE SCALE GENOMIC DNA]</scope>
    <source>
        <strain evidence="2 3">RL-3</strain>
    </source>
</reference>
<dbReference type="RefSeq" id="WP_021318523.1">
    <property type="nucleotide sequence ID" value="NZ_AUWY01000092.1"/>
</dbReference>
<keyword evidence="3" id="KW-1185">Reference proteome</keyword>
<gene>
    <name evidence="2" type="ORF">M529_13660</name>
</gene>
<proteinExistence type="predicted"/>
<dbReference type="STRING" id="1346791.M529_13660"/>
<accession>T0IS71</accession>
<name>T0IS71_9SPHN</name>
<evidence type="ECO:0000256" key="1">
    <source>
        <dbReference type="SAM" id="Phobius"/>
    </source>
</evidence>
<dbReference type="AlphaFoldDB" id="T0IS71"/>
<feature type="transmembrane region" description="Helical" evidence="1">
    <location>
        <begin position="74"/>
        <end position="98"/>
    </location>
</feature>
<feature type="transmembrane region" description="Helical" evidence="1">
    <location>
        <begin position="49"/>
        <end position="68"/>
    </location>
</feature>
<evidence type="ECO:0000313" key="2">
    <source>
        <dbReference type="EMBL" id="EQB31670.1"/>
    </source>
</evidence>
<evidence type="ECO:0000313" key="3">
    <source>
        <dbReference type="Proteomes" id="UP000015523"/>
    </source>
</evidence>
<dbReference type="PATRIC" id="fig|1346791.3.peg.2629"/>
<keyword evidence="1" id="KW-1133">Transmembrane helix</keyword>
<organism evidence="2 3">
    <name type="scientific">Sphingobium ummariense RL-3</name>
    <dbReference type="NCBI Taxonomy" id="1346791"/>
    <lineage>
        <taxon>Bacteria</taxon>
        <taxon>Pseudomonadati</taxon>
        <taxon>Pseudomonadota</taxon>
        <taxon>Alphaproteobacteria</taxon>
        <taxon>Sphingomonadales</taxon>
        <taxon>Sphingomonadaceae</taxon>
        <taxon>Sphingobium</taxon>
    </lineage>
</organism>
<sequence>MGHDRLGRGRRAGRASDRELTFPDFPFELALLLPALLGFALVRPGGGRLALLSALGSLTLVGALIAAAEAGSMAARYLGLAAVLLGSLGAVVGFGLAARLDDEPEA</sequence>
<dbReference type="Proteomes" id="UP000015523">
    <property type="component" value="Unassembled WGS sequence"/>
</dbReference>
<dbReference type="EMBL" id="AUWY01000092">
    <property type="protein sequence ID" value="EQB31670.1"/>
    <property type="molecule type" value="Genomic_DNA"/>
</dbReference>
<keyword evidence="1" id="KW-0472">Membrane</keyword>